<dbReference type="GO" id="GO:0034727">
    <property type="term" value="P:piecemeal microautophagy of the nucleus"/>
    <property type="evidence" value="ECO:0007669"/>
    <property type="project" value="TreeGrafter"/>
</dbReference>
<dbReference type="EMBL" id="JH168664">
    <property type="protein sequence ID" value="EHB04910.1"/>
    <property type="molecule type" value="Genomic_DNA"/>
</dbReference>
<dbReference type="AlphaFoldDB" id="G5B6N3"/>
<dbReference type="GO" id="GO:0000045">
    <property type="term" value="P:autophagosome assembly"/>
    <property type="evidence" value="ECO:0007669"/>
    <property type="project" value="TreeGrafter"/>
</dbReference>
<name>G5B6N3_HETGA</name>
<evidence type="ECO:0000313" key="11">
    <source>
        <dbReference type="EMBL" id="EHB04910.1"/>
    </source>
</evidence>
<dbReference type="GO" id="GO:0061709">
    <property type="term" value="P:reticulophagy"/>
    <property type="evidence" value="ECO:0007669"/>
    <property type="project" value="TreeGrafter"/>
</dbReference>
<evidence type="ECO:0000256" key="2">
    <source>
        <dbReference type="ARBA" id="ARBA00004623"/>
    </source>
</evidence>
<evidence type="ECO:0000256" key="3">
    <source>
        <dbReference type="ARBA" id="ARBA00009714"/>
    </source>
</evidence>
<organism evidence="11 12">
    <name type="scientific">Heterocephalus glaber</name>
    <name type="common">Naked mole rat</name>
    <dbReference type="NCBI Taxonomy" id="10181"/>
    <lineage>
        <taxon>Eukaryota</taxon>
        <taxon>Metazoa</taxon>
        <taxon>Chordata</taxon>
        <taxon>Craniata</taxon>
        <taxon>Vertebrata</taxon>
        <taxon>Euteleostomi</taxon>
        <taxon>Mammalia</taxon>
        <taxon>Eutheria</taxon>
        <taxon>Euarchontoglires</taxon>
        <taxon>Glires</taxon>
        <taxon>Rodentia</taxon>
        <taxon>Hystricomorpha</taxon>
        <taxon>Bathyergidae</taxon>
        <taxon>Heterocephalus</taxon>
    </lineage>
</organism>
<dbReference type="GO" id="GO:0061723">
    <property type="term" value="P:glycophagy"/>
    <property type="evidence" value="ECO:0007669"/>
    <property type="project" value="TreeGrafter"/>
</dbReference>
<gene>
    <name evidence="11" type="ORF">GW7_20655</name>
</gene>
<dbReference type="Proteomes" id="UP000006813">
    <property type="component" value="Unassembled WGS sequence"/>
</dbReference>
<evidence type="ECO:0000256" key="10">
    <source>
        <dbReference type="SAM" id="MobiDB-lite"/>
    </source>
</evidence>
<reference evidence="11 12" key="1">
    <citation type="journal article" date="2011" name="Nature">
        <title>Genome sequencing reveals insights into physiology and longevity of the naked mole rat.</title>
        <authorList>
            <person name="Kim E.B."/>
            <person name="Fang X."/>
            <person name="Fushan A.A."/>
            <person name="Huang Z."/>
            <person name="Lobanov A.V."/>
            <person name="Han L."/>
            <person name="Marino S.M."/>
            <person name="Sun X."/>
            <person name="Turanov A.A."/>
            <person name="Yang P."/>
            <person name="Yim S.H."/>
            <person name="Zhao X."/>
            <person name="Kasaikina M.V."/>
            <person name="Stoletzki N."/>
            <person name="Peng C."/>
            <person name="Polak P."/>
            <person name="Xiong Z."/>
            <person name="Kiezun A."/>
            <person name="Zhu Y."/>
            <person name="Chen Y."/>
            <person name="Kryukov G.V."/>
            <person name="Zhang Q."/>
            <person name="Peshkin L."/>
            <person name="Yang L."/>
            <person name="Bronson R.T."/>
            <person name="Buffenstein R."/>
            <person name="Wang B."/>
            <person name="Han C."/>
            <person name="Li Q."/>
            <person name="Chen L."/>
            <person name="Zhao W."/>
            <person name="Sunyaev S.R."/>
            <person name="Park T.J."/>
            <person name="Zhang G."/>
            <person name="Wang J."/>
            <person name="Gladyshev V.N."/>
        </authorList>
    </citation>
    <scope>NUCLEOTIDE SEQUENCE [LARGE SCALE GENOMIC DNA]</scope>
</reference>
<evidence type="ECO:0000256" key="8">
    <source>
        <dbReference type="ARBA" id="ARBA00024479"/>
    </source>
</evidence>
<keyword evidence="7" id="KW-0472">Membrane</keyword>
<dbReference type="GO" id="GO:0005789">
    <property type="term" value="C:endoplasmic reticulum membrane"/>
    <property type="evidence" value="ECO:0007669"/>
    <property type="project" value="UniProtKB-SubCell"/>
</dbReference>
<evidence type="ECO:0000256" key="4">
    <source>
        <dbReference type="ARBA" id="ARBA00022448"/>
    </source>
</evidence>
<keyword evidence="4" id="KW-0813">Transport</keyword>
<comment type="catalytic activity">
    <reaction evidence="9">
        <text>a 1,2-diacyl-sn-glycero-3-phosphoethanolamine(in) = a 1,2-diacyl-sn-glycero-3-phosphoethanolamine(out)</text>
        <dbReference type="Rhea" id="RHEA:38895"/>
        <dbReference type="ChEBI" id="CHEBI:64612"/>
    </reaction>
</comment>
<dbReference type="STRING" id="10181.G5B6N3"/>
<dbReference type="GO" id="GO:0043495">
    <property type="term" value="F:protein-membrane adaptor activity"/>
    <property type="evidence" value="ECO:0007669"/>
    <property type="project" value="TreeGrafter"/>
</dbReference>
<evidence type="ECO:0000256" key="6">
    <source>
        <dbReference type="ARBA" id="ARBA00023055"/>
    </source>
</evidence>
<evidence type="ECO:0000256" key="7">
    <source>
        <dbReference type="ARBA" id="ARBA00023136"/>
    </source>
</evidence>
<keyword evidence="6" id="KW-0445">Lipid transport</keyword>
<dbReference type="InterPro" id="IPR026849">
    <property type="entry name" value="ATG2"/>
</dbReference>
<dbReference type="GO" id="GO:0032266">
    <property type="term" value="F:phosphatidylinositol-3-phosphate binding"/>
    <property type="evidence" value="ECO:0007669"/>
    <property type="project" value="TreeGrafter"/>
</dbReference>
<comment type="subcellular location">
    <subcellularLocation>
        <location evidence="1">Endoplasmic reticulum membrane</location>
        <topology evidence="1">Peripheral membrane protein</topology>
    </subcellularLocation>
    <subcellularLocation>
        <location evidence="2">Preautophagosomal structure membrane</location>
        <topology evidence="2">Peripheral membrane protein</topology>
    </subcellularLocation>
</comment>
<comment type="similarity">
    <text evidence="3">Belongs to the ATG2 family.</text>
</comment>
<dbReference type="PANTHER" id="PTHR13190">
    <property type="entry name" value="AUTOPHAGY-RELATED 2, ISOFORM A"/>
    <property type="match status" value="1"/>
</dbReference>
<feature type="region of interest" description="Disordered" evidence="10">
    <location>
        <begin position="64"/>
        <end position="100"/>
    </location>
</feature>
<accession>G5B6N3</accession>
<evidence type="ECO:0000256" key="1">
    <source>
        <dbReference type="ARBA" id="ARBA00004406"/>
    </source>
</evidence>
<proteinExistence type="inferred from homology"/>
<evidence type="ECO:0000256" key="9">
    <source>
        <dbReference type="ARBA" id="ARBA00024615"/>
    </source>
</evidence>
<evidence type="ECO:0000313" key="12">
    <source>
        <dbReference type="Proteomes" id="UP000006813"/>
    </source>
</evidence>
<dbReference type="GO" id="GO:0006869">
    <property type="term" value="P:lipid transport"/>
    <property type="evidence" value="ECO:0007669"/>
    <property type="project" value="UniProtKB-KW"/>
</dbReference>
<protein>
    <submittedName>
        <fullName evidence="11">Autophagy-related protein 2-like protein A</fullName>
    </submittedName>
</protein>
<dbReference type="GO" id="GO:0034045">
    <property type="term" value="C:phagophore assembly site membrane"/>
    <property type="evidence" value="ECO:0007669"/>
    <property type="project" value="UniProtKB-SubCell"/>
</dbReference>
<dbReference type="GO" id="GO:0061908">
    <property type="term" value="C:phagophore"/>
    <property type="evidence" value="ECO:0007669"/>
    <property type="project" value="TreeGrafter"/>
</dbReference>
<dbReference type="InParanoid" id="G5B6N3"/>
<evidence type="ECO:0000256" key="5">
    <source>
        <dbReference type="ARBA" id="ARBA00022824"/>
    </source>
</evidence>
<comment type="catalytic activity">
    <reaction evidence="8">
        <text>a 1,2-diacyl-sn-glycero-3-phospho-L-serine(in) = a 1,2-diacyl-sn-glycero-3-phospho-L-serine(out)</text>
        <dbReference type="Rhea" id="RHEA:38663"/>
        <dbReference type="ChEBI" id="CHEBI:57262"/>
    </reaction>
</comment>
<sequence>MSRWCLWSNYAKERVCRYLLHRYLGHFFQEHLSLDQLSLDLYKGCVTLRDIHLEIWAPPSTTNQRDVPFPKANGSEGGGVSRCPGARPGAERSCWESPGL</sequence>
<dbReference type="GO" id="GO:0000422">
    <property type="term" value="P:autophagy of mitochondrion"/>
    <property type="evidence" value="ECO:0007669"/>
    <property type="project" value="TreeGrafter"/>
</dbReference>
<keyword evidence="5" id="KW-0256">Endoplasmic reticulum</keyword>
<dbReference type="PANTHER" id="PTHR13190:SF21">
    <property type="entry name" value="AUTOPHAGY-RELATED PROTEIN 2 HOMOLOG A"/>
    <property type="match status" value="1"/>
</dbReference>